<proteinExistence type="predicted"/>
<evidence type="ECO:0008006" key="4">
    <source>
        <dbReference type="Google" id="ProtNLM"/>
    </source>
</evidence>
<dbReference type="Gene3D" id="3.90.10.10">
    <property type="entry name" value="Cytochrome C3"/>
    <property type="match status" value="2"/>
</dbReference>
<sequence>MKISSIGIAIIVMIIAIGFHFSQLGQLTSAHAAIHNGEQSCHACHTQQKNPRGDALQCIVCHEQADRGTKLNVHGLPNEYFRTIAKRNYGPFAQRANDFPQAACATCHQEHQGRNFDLTKLNDRKCQTCHQQKFANFSSAHPEFARYPYKRRTNIMFDHATHFEDYFTHKKDEGVENIPDKCNACHVLNNDGQLMKTKTFEQTCAQCHDNDILKYEQDIDVIRFPGFLIEDFYAYSKELKMRPKFKKWPSIDEEEMGEATDFMRLLLSKDKELDNNDINEYLETYLFDLIAESPEEEDRNEIQAINAYVMMIKRLCDEIADEDNSALKKRLQKVLKVSMSDELLHDLFPDASNMLQVIRSRILPPIHPKHKERFRAFEFEEKELPTGWYFSDYTLRYRPRKHRDSMMKAWLDLMAKTYNMDKVGPGNNFDGNTHYVMNALNRCLKCHSVEKSEDRNSVLKINWKSSLPKYSPKFTRFSHRPHILAQMDCSSCHILNKKDFDKSTYDMSYENKDPKKFMNEFQFIEKDLCSKCHNHNVVGENCTSCHNYHAIPFVNKFTDNGK</sequence>
<dbReference type="AlphaFoldDB" id="A0A5S9F5F6"/>
<accession>A0A5S9F5F6</accession>
<keyword evidence="1" id="KW-0732">Signal</keyword>
<dbReference type="InterPro" id="IPR051829">
    <property type="entry name" value="Multiheme_Cytochr_ET"/>
</dbReference>
<dbReference type="OrthoDB" id="9814800at2"/>
<evidence type="ECO:0000313" key="2">
    <source>
        <dbReference type="EMBL" id="BBM86103.1"/>
    </source>
</evidence>
<dbReference type="PANTHER" id="PTHR35038">
    <property type="entry name" value="DISSIMILATORY SULFITE REDUCTASE SIRA"/>
    <property type="match status" value="1"/>
</dbReference>
<protein>
    <recommendedName>
        <fullName evidence="4">Cytochrome c7-like domain-containing protein</fullName>
    </recommendedName>
</protein>
<dbReference type="EMBL" id="AP019860">
    <property type="protein sequence ID" value="BBM86103.1"/>
    <property type="molecule type" value="Genomic_DNA"/>
</dbReference>
<reference evidence="2 3" key="1">
    <citation type="submission" date="2019-08" db="EMBL/GenBank/DDBJ databases">
        <title>Complete genome sequence of Candidatus Uab amorphum.</title>
        <authorList>
            <person name="Shiratori T."/>
            <person name="Suzuki S."/>
            <person name="Kakizawa Y."/>
            <person name="Ishida K."/>
        </authorList>
    </citation>
    <scope>NUCLEOTIDE SEQUENCE [LARGE SCALE GENOMIC DNA]</scope>
    <source>
        <strain evidence="2 3">SRT547</strain>
    </source>
</reference>
<organism evidence="2 3">
    <name type="scientific">Uabimicrobium amorphum</name>
    <dbReference type="NCBI Taxonomy" id="2596890"/>
    <lineage>
        <taxon>Bacteria</taxon>
        <taxon>Pseudomonadati</taxon>
        <taxon>Planctomycetota</taxon>
        <taxon>Candidatus Uabimicrobiia</taxon>
        <taxon>Candidatus Uabimicrobiales</taxon>
        <taxon>Candidatus Uabimicrobiaceae</taxon>
        <taxon>Candidatus Uabimicrobium</taxon>
    </lineage>
</organism>
<dbReference type="CDD" id="cd08168">
    <property type="entry name" value="Cytochrom_C3"/>
    <property type="match status" value="1"/>
</dbReference>
<dbReference type="KEGG" id="uam:UABAM_04489"/>
<dbReference type="InterPro" id="IPR036280">
    <property type="entry name" value="Multihaem_cyt_sf"/>
</dbReference>
<gene>
    <name evidence="2" type="ORF">UABAM_04489</name>
</gene>
<dbReference type="RefSeq" id="WP_151970179.1">
    <property type="nucleotide sequence ID" value="NZ_AP019860.1"/>
</dbReference>
<evidence type="ECO:0000256" key="1">
    <source>
        <dbReference type="ARBA" id="ARBA00022729"/>
    </source>
</evidence>
<evidence type="ECO:0000313" key="3">
    <source>
        <dbReference type="Proteomes" id="UP000326354"/>
    </source>
</evidence>
<dbReference type="Proteomes" id="UP000326354">
    <property type="component" value="Chromosome"/>
</dbReference>
<dbReference type="SUPFAM" id="SSF48695">
    <property type="entry name" value="Multiheme cytochromes"/>
    <property type="match status" value="2"/>
</dbReference>
<name>A0A5S9F5F6_UABAM</name>
<keyword evidence="3" id="KW-1185">Reference proteome</keyword>